<reference evidence="2 3" key="1">
    <citation type="submission" date="2024-10" db="EMBL/GenBank/DDBJ databases">
        <title>The Natural Products Discovery Center: Release of the First 8490 Sequenced Strains for Exploring Actinobacteria Biosynthetic Diversity.</title>
        <authorList>
            <person name="Kalkreuter E."/>
            <person name="Kautsar S.A."/>
            <person name="Yang D."/>
            <person name="Bader C.D."/>
            <person name="Teijaro C.N."/>
            <person name="Fluegel L."/>
            <person name="Davis C.M."/>
            <person name="Simpson J.R."/>
            <person name="Lauterbach L."/>
            <person name="Steele A.D."/>
            <person name="Gui C."/>
            <person name="Meng S."/>
            <person name="Li G."/>
            <person name="Viehrig K."/>
            <person name="Ye F."/>
            <person name="Su P."/>
            <person name="Kiefer A.F."/>
            <person name="Nichols A."/>
            <person name="Cepeda A.J."/>
            <person name="Yan W."/>
            <person name="Fan B."/>
            <person name="Jiang Y."/>
            <person name="Adhikari A."/>
            <person name="Zheng C.-J."/>
            <person name="Schuster L."/>
            <person name="Cowan T.M."/>
            <person name="Smanski M.J."/>
            <person name="Chevrette M.G."/>
            <person name="De Carvalho L.P.S."/>
            <person name="Shen B."/>
        </authorList>
    </citation>
    <scope>NUCLEOTIDE SEQUENCE [LARGE SCALE GENOMIC DNA]</scope>
    <source>
        <strain evidence="2 3">NPDC049639</strain>
    </source>
</reference>
<dbReference type="EMBL" id="JBITLV010000003">
    <property type="protein sequence ID" value="MFI7587512.1"/>
    <property type="molecule type" value="Genomic_DNA"/>
</dbReference>
<dbReference type="InterPro" id="IPR001173">
    <property type="entry name" value="Glyco_trans_2-like"/>
</dbReference>
<name>A0ABW8ANI2_9ACTN</name>
<gene>
    <name evidence="2" type="ORF">ACIB24_10610</name>
</gene>
<accession>A0ABW8ANI2</accession>
<sequence length="250" mass="27492">MGFEGRLFVVIPAFNEVKGITRTLEALAAQGDRDFELVVVDNDSTDGTAELVRAFPGLSAHVIHEAQKGTGAAADTGMRAAIELGATHLARTDADCLPLPDWTAAVKRAFGEGLDLVSGQLLPRLDEPDVKRYQRWVLLGAVELASAVGKVRPGNRDPEYLGPYVMTPGCNMAITADLYLRAGGFPRTKIEDLHEDRALVNAVRKLTTAYGLRRYVRVRGSSRRVGAWGLRNTLAWYADHRYRPEHVDIR</sequence>
<organism evidence="2 3">
    <name type="scientific">Spongisporangium articulatum</name>
    <dbReference type="NCBI Taxonomy" id="3362603"/>
    <lineage>
        <taxon>Bacteria</taxon>
        <taxon>Bacillati</taxon>
        <taxon>Actinomycetota</taxon>
        <taxon>Actinomycetes</taxon>
        <taxon>Kineosporiales</taxon>
        <taxon>Kineosporiaceae</taxon>
        <taxon>Spongisporangium</taxon>
    </lineage>
</organism>
<evidence type="ECO:0000313" key="2">
    <source>
        <dbReference type="EMBL" id="MFI7587512.1"/>
    </source>
</evidence>
<dbReference type="RefSeq" id="WP_398279341.1">
    <property type="nucleotide sequence ID" value="NZ_JBITLV010000003.1"/>
</dbReference>
<protein>
    <submittedName>
        <fullName evidence="2">Glycosyltransferase family 2 protein</fullName>
    </submittedName>
</protein>
<dbReference type="Proteomes" id="UP001612915">
    <property type="component" value="Unassembled WGS sequence"/>
</dbReference>
<feature type="domain" description="Glycosyltransferase 2-like" evidence="1">
    <location>
        <begin position="9"/>
        <end position="136"/>
    </location>
</feature>
<dbReference type="CDD" id="cd00761">
    <property type="entry name" value="Glyco_tranf_GTA_type"/>
    <property type="match status" value="1"/>
</dbReference>
<dbReference type="PANTHER" id="PTHR43685:SF14">
    <property type="entry name" value="GLYCOSYLTRANSFERASE 2-LIKE DOMAIN-CONTAINING PROTEIN"/>
    <property type="match status" value="1"/>
</dbReference>
<evidence type="ECO:0000259" key="1">
    <source>
        <dbReference type="Pfam" id="PF00535"/>
    </source>
</evidence>
<keyword evidence="3" id="KW-1185">Reference proteome</keyword>
<dbReference type="Pfam" id="PF00535">
    <property type="entry name" value="Glycos_transf_2"/>
    <property type="match status" value="1"/>
</dbReference>
<comment type="caution">
    <text evidence="2">The sequence shown here is derived from an EMBL/GenBank/DDBJ whole genome shotgun (WGS) entry which is preliminary data.</text>
</comment>
<dbReference type="InterPro" id="IPR029044">
    <property type="entry name" value="Nucleotide-diphossugar_trans"/>
</dbReference>
<dbReference type="SUPFAM" id="SSF53448">
    <property type="entry name" value="Nucleotide-diphospho-sugar transferases"/>
    <property type="match status" value="1"/>
</dbReference>
<dbReference type="PANTHER" id="PTHR43685">
    <property type="entry name" value="GLYCOSYLTRANSFERASE"/>
    <property type="match status" value="1"/>
</dbReference>
<dbReference type="InterPro" id="IPR050834">
    <property type="entry name" value="Glycosyltransf_2"/>
</dbReference>
<dbReference type="Gene3D" id="3.90.550.10">
    <property type="entry name" value="Spore Coat Polysaccharide Biosynthesis Protein SpsA, Chain A"/>
    <property type="match status" value="1"/>
</dbReference>
<evidence type="ECO:0000313" key="3">
    <source>
        <dbReference type="Proteomes" id="UP001612915"/>
    </source>
</evidence>
<proteinExistence type="predicted"/>